<protein>
    <submittedName>
        <fullName evidence="2">Uncharacterized protein</fullName>
    </submittedName>
</protein>
<reference evidence="2" key="1">
    <citation type="submission" date="2021-12" db="EMBL/GenBank/DDBJ databases">
        <title>Comparative genomics, transcriptomics and evolutionary studies reveal genomic signatures of adaptation to plant cell wall in hemibiotrophic fungi.</title>
        <authorList>
            <consortium name="DOE Joint Genome Institute"/>
            <person name="Baroncelli R."/>
            <person name="Diaz J.F."/>
            <person name="Benocci T."/>
            <person name="Peng M."/>
            <person name="Battaglia E."/>
            <person name="Haridas S."/>
            <person name="Andreopoulos W."/>
            <person name="Labutti K."/>
            <person name="Pangilinan J."/>
            <person name="Floch G.L."/>
            <person name="Makela M.R."/>
            <person name="Henrissat B."/>
            <person name="Grigoriev I.V."/>
            <person name="Crouch J.A."/>
            <person name="De Vries R.P."/>
            <person name="Sukno S.A."/>
            <person name="Thon M.R."/>
        </authorList>
    </citation>
    <scope>NUCLEOTIDE SEQUENCE</scope>
    <source>
        <strain evidence="2">CBS 112980</strain>
    </source>
</reference>
<dbReference type="RefSeq" id="XP_060360381.1">
    <property type="nucleotide sequence ID" value="XM_060509181.1"/>
</dbReference>
<comment type="caution">
    <text evidence="2">The sequence shown here is derived from an EMBL/GenBank/DDBJ whole genome shotgun (WGS) entry which is preliminary data.</text>
</comment>
<accession>A0AAD8UF52</accession>
<keyword evidence="3" id="KW-1185">Reference proteome</keyword>
<evidence type="ECO:0000313" key="3">
    <source>
        <dbReference type="Proteomes" id="UP001244207"/>
    </source>
</evidence>
<dbReference type="GeneID" id="85393080"/>
<evidence type="ECO:0000313" key="2">
    <source>
        <dbReference type="EMBL" id="KAK1715582.1"/>
    </source>
</evidence>
<gene>
    <name evidence="2" type="ORF">BDZ83DRAFT_635495</name>
</gene>
<keyword evidence="1" id="KW-1133">Transmembrane helix</keyword>
<proteinExistence type="predicted"/>
<dbReference type="AlphaFoldDB" id="A0AAD8UF52"/>
<name>A0AAD8UF52_GLOAC</name>
<feature type="transmembrane region" description="Helical" evidence="1">
    <location>
        <begin position="341"/>
        <end position="370"/>
    </location>
</feature>
<dbReference type="EMBL" id="JAHMHS010000120">
    <property type="protein sequence ID" value="KAK1715582.1"/>
    <property type="molecule type" value="Genomic_DNA"/>
</dbReference>
<keyword evidence="1" id="KW-0812">Transmembrane</keyword>
<organism evidence="2 3">
    <name type="scientific">Glomerella acutata</name>
    <name type="common">Colletotrichum acutatum</name>
    <dbReference type="NCBI Taxonomy" id="27357"/>
    <lineage>
        <taxon>Eukaryota</taxon>
        <taxon>Fungi</taxon>
        <taxon>Dikarya</taxon>
        <taxon>Ascomycota</taxon>
        <taxon>Pezizomycotina</taxon>
        <taxon>Sordariomycetes</taxon>
        <taxon>Hypocreomycetidae</taxon>
        <taxon>Glomerellales</taxon>
        <taxon>Glomerellaceae</taxon>
        <taxon>Colletotrichum</taxon>
        <taxon>Colletotrichum acutatum species complex</taxon>
    </lineage>
</organism>
<dbReference type="Proteomes" id="UP001244207">
    <property type="component" value="Unassembled WGS sequence"/>
</dbReference>
<keyword evidence="1" id="KW-0472">Membrane</keyword>
<sequence length="438" mass="49976">MSQQVLDCRLQGAHISDELAKVLAGRIWRSDYTRHEGPASELDSYVFALEAKLQVFSESLHVIRHFRHLVDLIDLIQQNRNQPREEIGQYARILCNRWFTDPLELNVPVPPAAYNSIDFAVDVWLLRRYNIAGLSRTPGEHIFAWEGARTPMTDAFRLILPGHQDITSPPPDQVFSSTLTLRDLHTLGDFVIQPTDNLFQHLLVQKHRNRKMRPTVYVFFNVYAISKLQTWNEPLNSVHFDDPKFLEETIRTLALLLPSYEKDTHSWFTKYSKKMQRNLPRNSLPAIDRRAGRLPFASRRKVDYHYWLPRLLDLEKEFANSSPRTLRQFLRDRRRYRELTLYWVAVIALVLTLISSLTGVVSAIVGGLALRGGKDGKGSLDAACCCRDVDSITNILTVASVITAPAPGMTFEPAQMIDPSQTMIVTVRITTTITVAGA</sequence>
<evidence type="ECO:0000256" key="1">
    <source>
        <dbReference type="SAM" id="Phobius"/>
    </source>
</evidence>